<name>A0A9X2MDG2_9FIRM</name>
<organism evidence="17 18">
    <name type="scientific">Terrisporobacter muris</name>
    <dbReference type="NCBI Taxonomy" id="2963284"/>
    <lineage>
        <taxon>Bacteria</taxon>
        <taxon>Bacillati</taxon>
        <taxon>Bacillota</taxon>
        <taxon>Clostridia</taxon>
        <taxon>Peptostreptococcales</taxon>
        <taxon>Peptostreptococcaceae</taxon>
        <taxon>Terrisporobacter</taxon>
    </lineage>
</organism>
<keyword evidence="11" id="KW-0520">NAD</keyword>
<evidence type="ECO:0000256" key="2">
    <source>
        <dbReference type="ARBA" id="ARBA00001946"/>
    </source>
</evidence>
<evidence type="ECO:0000256" key="7">
    <source>
        <dbReference type="ARBA" id="ARBA00022605"/>
    </source>
</evidence>
<protein>
    <recommendedName>
        <fullName evidence="5 14">3-isopropylmalate dehydrogenase</fullName>
        <ecNumber evidence="5 14">1.1.1.85</ecNumber>
    </recommendedName>
</protein>
<dbReference type="GO" id="GO:0003862">
    <property type="term" value="F:3-isopropylmalate dehydrogenase activity"/>
    <property type="evidence" value="ECO:0007669"/>
    <property type="project" value="UniProtKB-UniRule"/>
</dbReference>
<dbReference type="GO" id="GO:0046872">
    <property type="term" value="F:metal ion binding"/>
    <property type="evidence" value="ECO:0007669"/>
    <property type="project" value="UniProtKB-KW"/>
</dbReference>
<evidence type="ECO:0000256" key="4">
    <source>
        <dbReference type="ARBA" id="ARBA00011738"/>
    </source>
</evidence>
<evidence type="ECO:0000256" key="12">
    <source>
        <dbReference type="ARBA" id="ARBA00023211"/>
    </source>
</evidence>
<keyword evidence="8" id="KW-0479">Metal-binding</keyword>
<evidence type="ECO:0000256" key="8">
    <source>
        <dbReference type="ARBA" id="ARBA00022723"/>
    </source>
</evidence>
<proteinExistence type="inferred from homology"/>
<sequence>MNYNIALIKGDGIGPEISKEAVKVLKAIEKIYGHNFEINEVCGAGDAVDKFGNPIPTETLDVCIESDAVLIGNIGGSKWNNEPLDKKPVKAILKIRKALNVTSNLRPITLNQNLREFSPLKESIISKGIDILVVRDLAGSVICGEKRLGVGEFGRECSDLEYYNEEIVKRSANRAFRAASTRRNLVSSVDKSNVLASSMLWKEVVNETSINYPDVKVKHHLVDTAAMEVILNPEKFDVIVTTNMFGDILADELSQITGTACMLPSAELDVNGKGLFTPNQLHHPDESIIGMDKANPIGLISSVALMLRYSFNLHKEADIIERAIDLAIEKGYRTEDIFSKGTKLIGTQMMGNVICDCINELSSVNKIAI</sequence>
<dbReference type="PANTHER" id="PTHR42979:SF1">
    <property type="entry name" value="3-ISOPROPYLMALATE DEHYDROGENASE"/>
    <property type="match status" value="1"/>
</dbReference>
<keyword evidence="12" id="KW-0464">Manganese</keyword>
<dbReference type="EC" id="1.1.1.85" evidence="5 14"/>
<keyword evidence="6" id="KW-0432">Leucine biosynthesis</keyword>
<keyword evidence="10 15" id="KW-0560">Oxidoreductase</keyword>
<dbReference type="RefSeq" id="WP_074080033.1">
    <property type="nucleotide sequence ID" value="NZ_JANKBY010000342.1"/>
</dbReference>
<keyword evidence="7" id="KW-0028">Amino-acid biosynthesis</keyword>
<evidence type="ECO:0000256" key="9">
    <source>
        <dbReference type="ARBA" id="ARBA00022842"/>
    </source>
</evidence>
<dbReference type="Gene3D" id="3.40.718.10">
    <property type="entry name" value="Isopropylmalate Dehydrogenase"/>
    <property type="match status" value="1"/>
</dbReference>
<gene>
    <name evidence="17" type="primary">leuB</name>
    <name evidence="17" type="ORF">NSA58_17460</name>
</gene>
<evidence type="ECO:0000256" key="3">
    <source>
        <dbReference type="ARBA" id="ARBA00008319"/>
    </source>
</evidence>
<reference evidence="17" key="1">
    <citation type="submission" date="2022-07" db="EMBL/GenBank/DDBJ databases">
        <title>Enhanced cultured diversity of the mouse gut microbiota enables custom-made synthetic communities.</title>
        <authorList>
            <person name="Afrizal A."/>
        </authorList>
    </citation>
    <scope>NUCLEOTIDE SEQUENCE</scope>
    <source>
        <strain evidence="17">DSM 29186</strain>
    </source>
</reference>
<feature type="domain" description="Isopropylmalate dehydrogenase-like" evidence="16">
    <location>
        <begin position="4"/>
        <end position="354"/>
    </location>
</feature>
<dbReference type="FunFam" id="3.40.718.10:FF:000006">
    <property type="entry name" value="3-isopropylmalate dehydrogenase"/>
    <property type="match status" value="1"/>
</dbReference>
<evidence type="ECO:0000256" key="15">
    <source>
        <dbReference type="RuleBase" id="RU004443"/>
    </source>
</evidence>
<comment type="cofactor">
    <cofactor evidence="2">
        <name>Mg(2+)</name>
        <dbReference type="ChEBI" id="CHEBI:18420"/>
    </cofactor>
</comment>
<evidence type="ECO:0000256" key="1">
    <source>
        <dbReference type="ARBA" id="ARBA00001936"/>
    </source>
</evidence>
<dbReference type="SMART" id="SM01329">
    <property type="entry name" value="Iso_dh"/>
    <property type="match status" value="1"/>
</dbReference>
<dbReference type="GO" id="GO:0005829">
    <property type="term" value="C:cytosol"/>
    <property type="evidence" value="ECO:0007669"/>
    <property type="project" value="TreeGrafter"/>
</dbReference>
<comment type="similarity">
    <text evidence="3">Belongs to the isocitrate and isopropylmalate dehydrogenases family. LeuB type 1 subfamily.</text>
</comment>
<evidence type="ECO:0000313" key="17">
    <source>
        <dbReference type="EMBL" id="MCR1824570.1"/>
    </source>
</evidence>
<dbReference type="AlphaFoldDB" id="A0A9X2MDG2"/>
<evidence type="ECO:0000256" key="6">
    <source>
        <dbReference type="ARBA" id="ARBA00022430"/>
    </source>
</evidence>
<comment type="subunit">
    <text evidence="4">Homodimer.</text>
</comment>
<keyword evidence="13" id="KW-0100">Branched-chain amino acid biosynthesis</keyword>
<keyword evidence="18" id="KW-1185">Reference proteome</keyword>
<dbReference type="GO" id="GO:0009098">
    <property type="term" value="P:L-leucine biosynthetic process"/>
    <property type="evidence" value="ECO:0007669"/>
    <property type="project" value="UniProtKB-UniRule"/>
</dbReference>
<dbReference type="SUPFAM" id="SSF53659">
    <property type="entry name" value="Isocitrate/Isopropylmalate dehydrogenase-like"/>
    <property type="match status" value="1"/>
</dbReference>
<evidence type="ECO:0000256" key="14">
    <source>
        <dbReference type="NCBIfam" id="TIGR00169"/>
    </source>
</evidence>
<dbReference type="Proteomes" id="UP001140817">
    <property type="component" value="Unassembled WGS sequence"/>
</dbReference>
<dbReference type="PANTHER" id="PTHR42979">
    <property type="entry name" value="3-ISOPROPYLMALATE DEHYDROGENASE"/>
    <property type="match status" value="1"/>
</dbReference>
<dbReference type="InterPro" id="IPR004429">
    <property type="entry name" value="Isopropylmalate_DH"/>
</dbReference>
<dbReference type="EMBL" id="JANKBY010000342">
    <property type="protein sequence ID" value="MCR1824570.1"/>
    <property type="molecule type" value="Genomic_DNA"/>
</dbReference>
<evidence type="ECO:0000259" key="16">
    <source>
        <dbReference type="SMART" id="SM01329"/>
    </source>
</evidence>
<evidence type="ECO:0000256" key="10">
    <source>
        <dbReference type="ARBA" id="ARBA00023002"/>
    </source>
</evidence>
<dbReference type="NCBIfam" id="TIGR00169">
    <property type="entry name" value="leuB"/>
    <property type="match status" value="1"/>
</dbReference>
<keyword evidence="9" id="KW-0460">Magnesium</keyword>
<dbReference type="Pfam" id="PF00180">
    <property type="entry name" value="Iso_dh"/>
    <property type="match status" value="1"/>
</dbReference>
<evidence type="ECO:0000256" key="5">
    <source>
        <dbReference type="ARBA" id="ARBA00013101"/>
    </source>
</evidence>
<evidence type="ECO:0000313" key="18">
    <source>
        <dbReference type="Proteomes" id="UP001140817"/>
    </source>
</evidence>
<evidence type="ECO:0000256" key="11">
    <source>
        <dbReference type="ARBA" id="ARBA00023027"/>
    </source>
</evidence>
<comment type="cofactor">
    <cofactor evidence="1">
        <name>Mn(2+)</name>
        <dbReference type="ChEBI" id="CHEBI:29035"/>
    </cofactor>
</comment>
<accession>A0A9X2MDG2</accession>
<comment type="caution">
    <text evidence="17">The sequence shown here is derived from an EMBL/GenBank/DDBJ whole genome shotgun (WGS) entry which is preliminary data.</text>
</comment>
<dbReference type="InterPro" id="IPR024084">
    <property type="entry name" value="IsoPropMal-DH-like_dom"/>
</dbReference>
<evidence type="ECO:0000256" key="13">
    <source>
        <dbReference type="ARBA" id="ARBA00023304"/>
    </source>
</evidence>